<feature type="compositionally biased region" description="Low complexity" evidence="2">
    <location>
        <begin position="274"/>
        <end position="296"/>
    </location>
</feature>
<comment type="caution">
    <text evidence="4">The sequence shown here is derived from an EMBL/GenBank/DDBJ whole genome shotgun (WGS) entry which is preliminary data.</text>
</comment>
<feature type="compositionally biased region" description="Pro residues" evidence="2">
    <location>
        <begin position="133"/>
        <end position="146"/>
    </location>
</feature>
<organism evidence="4 5">
    <name type="scientific">Elsinoe australis</name>
    <dbReference type="NCBI Taxonomy" id="40998"/>
    <lineage>
        <taxon>Eukaryota</taxon>
        <taxon>Fungi</taxon>
        <taxon>Dikarya</taxon>
        <taxon>Ascomycota</taxon>
        <taxon>Pezizomycotina</taxon>
        <taxon>Dothideomycetes</taxon>
        <taxon>Dothideomycetidae</taxon>
        <taxon>Myriangiales</taxon>
        <taxon>Elsinoaceae</taxon>
        <taxon>Elsinoe</taxon>
    </lineage>
</organism>
<feature type="compositionally biased region" description="Low complexity" evidence="2">
    <location>
        <begin position="657"/>
        <end position="668"/>
    </location>
</feature>
<dbReference type="GO" id="GO:0003676">
    <property type="term" value="F:nucleic acid binding"/>
    <property type="evidence" value="ECO:0007669"/>
    <property type="project" value="InterPro"/>
</dbReference>
<feature type="compositionally biased region" description="Low complexity" evidence="2">
    <location>
        <begin position="14"/>
        <end position="40"/>
    </location>
</feature>
<dbReference type="PROSITE" id="PS50158">
    <property type="entry name" value="ZF_CCHC"/>
    <property type="match status" value="1"/>
</dbReference>
<evidence type="ECO:0000313" key="4">
    <source>
        <dbReference type="EMBL" id="TKX21762.1"/>
    </source>
</evidence>
<feature type="compositionally biased region" description="Low complexity" evidence="2">
    <location>
        <begin position="187"/>
        <end position="211"/>
    </location>
</feature>
<protein>
    <submittedName>
        <fullName evidence="4">Putative nucleic acid binding protein 21</fullName>
    </submittedName>
</protein>
<dbReference type="Proteomes" id="UP000308133">
    <property type="component" value="Unassembled WGS sequence"/>
</dbReference>
<feature type="compositionally biased region" description="Polar residues" evidence="2">
    <location>
        <begin position="555"/>
        <end position="567"/>
    </location>
</feature>
<dbReference type="AlphaFoldDB" id="A0A4V6YAT8"/>
<evidence type="ECO:0000256" key="1">
    <source>
        <dbReference type="PROSITE-ProRule" id="PRU00047"/>
    </source>
</evidence>
<keyword evidence="1" id="KW-0863">Zinc-finger</keyword>
<feature type="region of interest" description="Disordered" evidence="2">
    <location>
        <begin position="553"/>
        <end position="709"/>
    </location>
</feature>
<feature type="region of interest" description="Disordered" evidence="2">
    <location>
        <begin position="849"/>
        <end position="929"/>
    </location>
</feature>
<feature type="compositionally biased region" description="Low complexity" evidence="2">
    <location>
        <begin position="571"/>
        <end position="587"/>
    </location>
</feature>
<feature type="region of interest" description="Disordered" evidence="2">
    <location>
        <begin position="1"/>
        <end position="389"/>
    </location>
</feature>
<evidence type="ECO:0000256" key="2">
    <source>
        <dbReference type="SAM" id="MobiDB-lite"/>
    </source>
</evidence>
<dbReference type="GO" id="GO:0008270">
    <property type="term" value="F:zinc ion binding"/>
    <property type="evidence" value="ECO:0007669"/>
    <property type="project" value="UniProtKB-KW"/>
</dbReference>
<feature type="region of interest" description="Disordered" evidence="2">
    <location>
        <begin position="402"/>
        <end position="428"/>
    </location>
</feature>
<evidence type="ECO:0000259" key="3">
    <source>
        <dbReference type="PROSITE" id="PS50158"/>
    </source>
</evidence>
<dbReference type="EMBL" id="PTQR01000080">
    <property type="protein sequence ID" value="TKX21762.1"/>
    <property type="molecule type" value="Genomic_DNA"/>
</dbReference>
<name>A0A4V6YAT8_9PEZI</name>
<dbReference type="SMART" id="SM00343">
    <property type="entry name" value="ZnF_C2HC"/>
    <property type="match status" value="2"/>
</dbReference>
<keyword evidence="1" id="KW-0862">Zinc</keyword>
<feature type="compositionally biased region" description="Polar residues" evidence="2">
    <location>
        <begin position="512"/>
        <end position="524"/>
    </location>
</feature>
<feature type="region of interest" description="Disordered" evidence="2">
    <location>
        <begin position="469"/>
        <end position="528"/>
    </location>
</feature>
<feature type="compositionally biased region" description="Basic and acidic residues" evidence="2">
    <location>
        <begin position="495"/>
        <end position="511"/>
    </location>
</feature>
<sequence length="929" mass="98282">MAPERNGKKPITNSSAVPATSSSAPASIPRRAPRPISDPRLLGLETARGTPPTIRSSEEPLASQARPSRPVPSRPQAITGSSTFDDEGDDEPESFYRNFRGVPSYPLPRAPILPSTHTPPIDPTQAISLVQDAPPPTPPDDIPTPPHRIVRRATPPGPRVAPLTRIREFGPSTPDSAPDHQVSFPPATSSTRAARTTAASSSSNPRQTTPNPTTPPPARHGASMITLPDGRGRERQAQDPPSPLLFPLSPDNYELSLSQRRANVQRLAQVQDPSLRSGWGDSSSSGPSSGSRSAPASDERRRIEGILTGSQLEGSGNAEIAGGEVSAAPSGARDAEAAETGSPVLRRRRLSMRGQAAEEAGRAALRREGETRAGLRGEGVGASSPSPPVGIMLAEQRRLVTDDRTQRVQAGRGATRSEPGRPSQQPVAAVGQSIPVADVPASTRALQAIDPALFRDRLSTQIAAHMGAAAASRPVASPMAHRGGESGMSVWMPGHRRDASDVSQRSEDSERSTSTLGQLTNDLAPSQARGMAAGSAVYGRSVIHQGNVHARTSAVAGSNPSAGQNLARQDASSATTSSSSTRTPSSRVPESHDREDSPVVQHGSRRRTSSGASIEPREGDTYGPTSRRRGAQVRYLTLRSRGGNAAEKRTAVDLPVVPAADDSPSDCSGDGDDSDVSTASSDALGDVVGRGLKNRKGKGKAVVAPSRSECADRRPLEMKPSAQKLRRDKIRKQMALKSAVLGITSGQQSTGSLLAQMESRTTGASTRSCQKCKGSGEMKVNCPTCGGRGFEAKFCVRCSETGHYGADCRKCGGTRIIASVCFVCDHENEISVRCICRGGRDPNEVVKGKIRIEERSDEEEDEEECTTGEEGSEEDSDDDEGPEDYDDDDQIAGSEDTSACEHSDDITTHDYEKRRRGERLGALGSNSRK</sequence>
<accession>A0A4V6YAT8</accession>
<feature type="compositionally biased region" description="Acidic residues" evidence="2">
    <location>
        <begin position="84"/>
        <end position="93"/>
    </location>
</feature>
<proteinExistence type="predicted"/>
<feature type="compositionally biased region" description="Acidic residues" evidence="2">
    <location>
        <begin position="855"/>
        <end position="890"/>
    </location>
</feature>
<evidence type="ECO:0000313" key="5">
    <source>
        <dbReference type="Proteomes" id="UP000308133"/>
    </source>
</evidence>
<feature type="domain" description="CCHC-type" evidence="3">
    <location>
        <begin position="795"/>
        <end position="810"/>
    </location>
</feature>
<feature type="compositionally biased region" description="Polar residues" evidence="2">
    <location>
        <begin position="255"/>
        <end position="272"/>
    </location>
</feature>
<reference evidence="4 5" key="1">
    <citation type="submission" date="2018-02" db="EMBL/GenBank/DDBJ databases">
        <title>Draft genome sequences of Elsinoe sp., causing black scab on jojoba.</title>
        <authorList>
            <person name="Stodart B."/>
            <person name="Jeffress S."/>
            <person name="Ash G."/>
            <person name="Arun Chinnappa K."/>
        </authorList>
    </citation>
    <scope>NUCLEOTIDE SEQUENCE [LARGE SCALE GENOMIC DNA]</scope>
    <source>
        <strain evidence="4 5">Hillstone_2</strain>
    </source>
</reference>
<feature type="compositionally biased region" description="Basic and acidic residues" evidence="2">
    <location>
        <begin position="899"/>
        <end position="919"/>
    </location>
</feature>
<keyword evidence="1" id="KW-0479">Metal-binding</keyword>
<feature type="compositionally biased region" description="Basic and acidic residues" evidence="2">
    <location>
        <begin position="359"/>
        <end position="375"/>
    </location>
</feature>
<gene>
    <name evidence="4" type="ORF">C1H76_6259</name>
</gene>
<dbReference type="InterPro" id="IPR001878">
    <property type="entry name" value="Znf_CCHC"/>
</dbReference>